<feature type="chain" id="PRO_5044991307" evidence="9">
    <location>
        <begin position="26"/>
        <end position="471"/>
    </location>
</feature>
<evidence type="ECO:0000313" key="10">
    <source>
        <dbReference type="EMBL" id="MCB5197039.1"/>
    </source>
</evidence>
<dbReference type="EMBL" id="JAJAWG010000008">
    <property type="protein sequence ID" value="MCB5197039.1"/>
    <property type="molecule type" value="Genomic_DNA"/>
</dbReference>
<name>A0ABS8BN83_9NEIS</name>
<keyword evidence="11" id="KW-1185">Reference proteome</keyword>
<keyword evidence="4 9" id="KW-0812">Transmembrane</keyword>
<dbReference type="RefSeq" id="WP_226764768.1">
    <property type="nucleotide sequence ID" value="NZ_JAJAWG010000008.1"/>
</dbReference>
<evidence type="ECO:0000256" key="8">
    <source>
        <dbReference type="ARBA" id="ARBA00023288"/>
    </source>
</evidence>
<reference evidence="10 11" key="1">
    <citation type="submission" date="2021-10" db="EMBL/GenBank/DDBJ databases">
        <authorList>
            <person name="Chen M."/>
        </authorList>
    </citation>
    <scope>NUCLEOTIDE SEQUENCE [LARGE SCALE GENOMIC DNA]</scope>
    <source>
        <strain evidence="10 11">H3-26</strain>
    </source>
</reference>
<organism evidence="10 11">
    <name type="scientific">Deefgea salmonis</name>
    <dbReference type="NCBI Taxonomy" id="2875502"/>
    <lineage>
        <taxon>Bacteria</taxon>
        <taxon>Pseudomonadati</taxon>
        <taxon>Pseudomonadota</taxon>
        <taxon>Betaproteobacteria</taxon>
        <taxon>Neisseriales</taxon>
        <taxon>Chitinibacteraceae</taxon>
        <taxon>Deefgea</taxon>
    </lineage>
</organism>
<evidence type="ECO:0000256" key="1">
    <source>
        <dbReference type="ARBA" id="ARBA00004370"/>
    </source>
</evidence>
<comment type="similarity">
    <text evidence="2 9">Belongs to the outer membrane factor (OMF) (TC 1.B.17) family.</text>
</comment>
<dbReference type="Proteomes" id="UP001198034">
    <property type="component" value="Unassembled WGS sequence"/>
</dbReference>
<evidence type="ECO:0000256" key="2">
    <source>
        <dbReference type="ARBA" id="ARBA00007613"/>
    </source>
</evidence>
<evidence type="ECO:0000313" key="11">
    <source>
        <dbReference type="Proteomes" id="UP001198034"/>
    </source>
</evidence>
<keyword evidence="6 9" id="KW-0472">Membrane</keyword>
<dbReference type="PANTHER" id="PTHR30203:SF20">
    <property type="entry name" value="MULTIDRUG RESISTANCE OUTER MEMBRANE PROTEIN MDTP-RELATED"/>
    <property type="match status" value="1"/>
</dbReference>
<keyword evidence="3 9" id="KW-1134">Transmembrane beta strand</keyword>
<dbReference type="NCBIfam" id="TIGR01845">
    <property type="entry name" value="outer_NodT"/>
    <property type="match status" value="1"/>
</dbReference>
<evidence type="ECO:0000256" key="7">
    <source>
        <dbReference type="ARBA" id="ARBA00023139"/>
    </source>
</evidence>
<comment type="subcellular location">
    <subcellularLocation>
        <location evidence="9">Cell membrane</location>
        <topology evidence="9">Lipid-anchor</topology>
    </subcellularLocation>
    <subcellularLocation>
        <location evidence="1">Membrane</location>
    </subcellularLocation>
</comment>
<dbReference type="PANTHER" id="PTHR30203">
    <property type="entry name" value="OUTER MEMBRANE CATION EFFLUX PROTEIN"/>
    <property type="match status" value="1"/>
</dbReference>
<dbReference type="InterPro" id="IPR003423">
    <property type="entry name" value="OMP_efflux"/>
</dbReference>
<dbReference type="PROSITE" id="PS51257">
    <property type="entry name" value="PROKAR_LIPOPROTEIN"/>
    <property type="match status" value="1"/>
</dbReference>
<keyword evidence="5 9" id="KW-0732">Signal</keyword>
<gene>
    <name evidence="10" type="ORF">LG219_12250</name>
</gene>
<evidence type="ECO:0000256" key="6">
    <source>
        <dbReference type="ARBA" id="ARBA00023136"/>
    </source>
</evidence>
<protein>
    <submittedName>
        <fullName evidence="10">TolC family protein</fullName>
    </submittedName>
</protein>
<evidence type="ECO:0000256" key="3">
    <source>
        <dbReference type="ARBA" id="ARBA00022452"/>
    </source>
</evidence>
<dbReference type="InterPro" id="IPR010131">
    <property type="entry name" value="MdtP/NodT-like"/>
</dbReference>
<dbReference type="Gene3D" id="1.20.1600.10">
    <property type="entry name" value="Outer membrane efflux proteins (OEP)"/>
    <property type="match status" value="1"/>
</dbReference>
<evidence type="ECO:0000256" key="4">
    <source>
        <dbReference type="ARBA" id="ARBA00022692"/>
    </source>
</evidence>
<dbReference type="Gene3D" id="2.20.200.10">
    <property type="entry name" value="Outer membrane efflux proteins (OEP)"/>
    <property type="match status" value="1"/>
</dbReference>
<keyword evidence="8 9" id="KW-0449">Lipoprotein</keyword>
<accession>A0ABS8BN83</accession>
<comment type="caution">
    <text evidence="10">The sequence shown here is derived from an EMBL/GenBank/DDBJ whole genome shotgun (WGS) entry which is preliminary data.</text>
</comment>
<dbReference type="SUPFAM" id="SSF56954">
    <property type="entry name" value="Outer membrane efflux proteins (OEP)"/>
    <property type="match status" value="1"/>
</dbReference>
<dbReference type="Pfam" id="PF02321">
    <property type="entry name" value="OEP"/>
    <property type="match status" value="2"/>
</dbReference>
<feature type="signal peptide" evidence="9">
    <location>
        <begin position="1"/>
        <end position="25"/>
    </location>
</feature>
<evidence type="ECO:0000256" key="9">
    <source>
        <dbReference type="RuleBase" id="RU362097"/>
    </source>
</evidence>
<proteinExistence type="inferred from homology"/>
<keyword evidence="7 9" id="KW-0564">Palmitate</keyword>
<sequence>MVTLIQRLPQAGLCTLLLALLTACAAPSPPTPPMLTASQLSLSALSQSPEFARGAWWQALRDPVLDQLLAQALAANPKLTLAAAKVAAARANEAIAASGSGPTVNGQAALNRQRYSADGLIPPPIAGTWQTYSQIGLSLNYSFDLWGKIRERVAAAAGASRAAELEQASAQQWLAAEVVTQYLVWRAAQQEIILQQAALHASEQLAQKSKILKRAGLVSRDAQNEQTLLLAEARTALIAAQLASSNAQAALAALTLSSQASLAAQAPRALPAWPINTADLRLNQLAQRPELLAAKYQVESAAALVRAAQADFYPDISLSALIGLSSLSTATLFDSASRRLGVTPAISLPIFEAGALQGVLDLQHAHYASAIAIYNQTLLDIANESATSLARQQAALKIEGEAKLSETAAEQLANSARLRQRAGLSPASDTLQSHLSHVNSRLALLQAQRDRLIAQTSLIRAMGATDSKENP</sequence>
<evidence type="ECO:0000256" key="5">
    <source>
        <dbReference type="ARBA" id="ARBA00022729"/>
    </source>
</evidence>